<dbReference type="EMBL" id="VAHF01000011">
    <property type="protein sequence ID" value="TXG51297.1"/>
    <property type="molecule type" value="Genomic_DNA"/>
</dbReference>
<reference evidence="2" key="1">
    <citation type="journal article" date="2019" name="Gigascience">
        <title>De novo genome assembly of the endangered Acer yangbiense, a plant species with extremely small populations endemic to Yunnan Province, China.</title>
        <authorList>
            <person name="Yang J."/>
            <person name="Wariss H.M."/>
            <person name="Tao L."/>
            <person name="Zhang R."/>
            <person name="Yun Q."/>
            <person name="Hollingsworth P."/>
            <person name="Dao Z."/>
            <person name="Luo G."/>
            <person name="Guo H."/>
            <person name="Ma Y."/>
            <person name="Sun W."/>
        </authorList>
    </citation>
    <scope>NUCLEOTIDE SEQUENCE [LARGE SCALE GENOMIC DNA]</scope>
    <source>
        <strain evidence="2">cv. Malutang</strain>
    </source>
</reference>
<gene>
    <name evidence="1" type="ORF">EZV62_023821</name>
</gene>
<sequence>MKMGVEFAHWLGKCLLEAAEDNSERKFFCICRFNHYQLWMDRFQNNRGTFFKISLNEGSKGLVNIIIPKGVKCDGWRNMGMMIISIFHSNKNSFGVKTKNDEKKERDRKEQSKSGKDESLFLSKCDGSSAKFGKKGRCFLEGSLTVTLQRWKPDINKSKELFAFGGGWIAIEGLPFHIWTKKMFCKIAEFCGGLIEIDRRTENLQSLFEARIKVGENENSFIPAEVEIEDGDRFFNLKLRPLSRFFSGSGSIKNPLLRQEVEDDSARLKVTSGSRGRKDEPTFQNEVSFKKQSNVIWRRKSDSCRSNEEVVTVENDEVVAVENAESQGAVMITANHKCCVQKIGGTGLKLGLFMIRPSMFWIKMSV</sequence>
<evidence type="ECO:0000313" key="2">
    <source>
        <dbReference type="Proteomes" id="UP000323000"/>
    </source>
</evidence>
<evidence type="ECO:0000313" key="1">
    <source>
        <dbReference type="EMBL" id="TXG51297.1"/>
    </source>
</evidence>
<dbReference type="PANTHER" id="PTHR34427">
    <property type="entry name" value="DUF4283 DOMAIN PROTEIN"/>
    <property type="match status" value="1"/>
</dbReference>
<name>A0A5C7H339_9ROSI</name>
<comment type="caution">
    <text evidence="1">The sequence shown here is derived from an EMBL/GenBank/DDBJ whole genome shotgun (WGS) entry which is preliminary data.</text>
</comment>
<organism evidence="1 2">
    <name type="scientific">Acer yangbiense</name>
    <dbReference type="NCBI Taxonomy" id="1000413"/>
    <lineage>
        <taxon>Eukaryota</taxon>
        <taxon>Viridiplantae</taxon>
        <taxon>Streptophyta</taxon>
        <taxon>Embryophyta</taxon>
        <taxon>Tracheophyta</taxon>
        <taxon>Spermatophyta</taxon>
        <taxon>Magnoliopsida</taxon>
        <taxon>eudicotyledons</taxon>
        <taxon>Gunneridae</taxon>
        <taxon>Pentapetalae</taxon>
        <taxon>rosids</taxon>
        <taxon>malvids</taxon>
        <taxon>Sapindales</taxon>
        <taxon>Sapindaceae</taxon>
        <taxon>Hippocastanoideae</taxon>
        <taxon>Acereae</taxon>
        <taxon>Acer</taxon>
    </lineage>
</organism>
<dbReference type="OrthoDB" id="1745573at2759"/>
<dbReference type="Proteomes" id="UP000323000">
    <property type="component" value="Chromosome 11"/>
</dbReference>
<accession>A0A5C7H339</accession>
<protein>
    <submittedName>
        <fullName evidence="1">Uncharacterized protein</fullName>
    </submittedName>
</protein>
<dbReference type="PANTHER" id="PTHR34427:SF5">
    <property type="entry name" value="DUF4283 DOMAIN-CONTAINING PROTEIN"/>
    <property type="match status" value="1"/>
</dbReference>
<keyword evidence="2" id="KW-1185">Reference proteome</keyword>
<proteinExistence type="predicted"/>
<dbReference type="AlphaFoldDB" id="A0A5C7H339"/>